<organism evidence="1 2">
    <name type="scientific">Paecilomyces lecythidis</name>
    <dbReference type="NCBI Taxonomy" id="3004212"/>
    <lineage>
        <taxon>Eukaryota</taxon>
        <taxon>Fungi</taxon>
        <taxon>Dikarya</taxon>
        <taxon>Ascomycota</taxon>
        <taxon>Pezizomycotina</taxon>
        <taxon>Eurotiomycetes</taxon>
        <taxon>Eurotiomycetidae</taxon>
        <taxon>Eurotiales</taxon>
        <taxon>Thermoascaceae</taxon>
        <taxon>Paecilomyces</taxon>
    </lineage>
</organism>
<keyword evidence="2" id="KW-1185">Reference proteome</keyword>
<dbReference type="EMBL" id="JAVDPF010000020">
    <property type="protein sequence ID" value="KAL1874159.1"/>
    <property type="molecule type" value="Genomic_DNA"/>
</dbReference>
<comment type="caution">
    <text evidence="1">The sequence shown here is derived from an EMBL/GenBank/DDBJ whole genome shotgun (WGS) entry which is preliminary data.</text>
</comment>
<dbReference type="Proteomes" id="UP001583193">
    <property type="component" value="Unassembled WGS sequence"/>
</dbReference>
<evidence type="ECO:0000313" key="1">
    <source>
        <dbReference type="EMBL" id="KAL1874159.1"/>
    </source>
</evidence>
<sequence length="206" mass="23146">MITPLDDEMSLINVPGADRLSSPADLFTLEAEAVSLLHRVHEFMREHAGNDILPFRQALDIDRGLTALLCKLQLRQYCAIPFRYCFASLTCASLLLHSLCLCRAKAMGEKSYIEISMISLQDNVFGSTRAVKPLLAAISKGSVPIESINPFWSRVALQAELTQRALFEDIEERHTLFVELLQILSSRHKIAGKLHHNVQWSLSLTM</sequence>
<accession>A0ABR3XEW2</accession>
<name>A0ABR3XEW2_9EURO</name>
<protein>
    <submittedName>
        <fullName evidence="1">Uncharacterized protein</fullName>
    </submittedName>
</protein>
<gene>
    <name evidence="1" type="ORF">Plec18167_006094</name>
</gene>
<proteinExistence type="predicted"/>
<reference evidence="1 2" key="1">
    <citation type="journal article" date="2024" name="IMA Fungus">
        <title>IMA Genome - F19 : A genome assembly and annotation guide to empower mycologists, including annotated draft genome sequences of Ceratocystis pirilliformis, Diaporthe australafricana, Fusarium ophioides, Paecilomyces lecythidis, and Sporothrix stenoceras.</title>
        <authorList>
            <person name="Aylward J."/>
            <person name="Wilson A.M."/>
            <person name="Visagie C.M."/>
            <person name="Spraker J."/>
            <person name="Barnes I."/>
            <person name="Buitendag C."/>
            <person name="Ceriani C."/>
            <person name="Del Mar Angel L."/>
            <person name="du Plessis D."/>
            <person name="Fuchs T."/>
            <person name="Gasser K."/>
            <person name="Kramer D."/>
            <person name="Li W."/>
            <person name="Munsamy K."/>
            <person name="Piso A."/>
            <person name="Price J.L."/>
            <person name="Sonnekus B."/>
            <person name="Thomas C."/>
            <person name="van der Nest A."/>
            <person name="van Dijk A."/>
            <person name="van Heerden A."/>
            <person name="van Vuuren N."/>
            <person name="Yilmaz N."/>
            <person name="Duong T.A."/>
            <person name="van der Merwe N.A."/>
            <person name="Wingfield M.J."/>
            <person name="Wingfield B.D."/>
        </authorList>
    </citation>
    <scope>NUCLEOTIDE SEQUENCE [LARGE SCALE GENOMIC DNA]</scope>
    <source>
        <strain evidence="1 2">CMW 18167</strain>
    </source>
</reference>
<evidence type="ECO:0000313" key="2">
    <source>
        <dbReference type="Proteomes" id="UP001583193"/>
    </source>
</evidence>